<feature type="non-terminal residue" evidence="2">
    <location>
        <position position="388"/>
    </location>
</feature>
<feature type="compositionally biased region" description="Polar residues" evidence="1">
    <location>
        <begin position="33"/>
        <end position="58"/>
    </location>
</feature>
<keyword evidence="3" id="KW-1185">Reference proteome</keyword>
<dbReference type="PANTHER" id="PTHR10131:SF94">
    <property type="entry name" value="TNF RECEPTOR-ASSOCIATED FACTOR 4"/>
    <property type="match status" value="1"/>
</dbReference>
<dbReference type="SUPFAM" id="SSF49599">
    <property type="entry name" value="TRAF domain-like"/>
    <property type="match status" value="1"/>
</dbReference>
<name>A0AA35RKF3_GEOBA</name>
<sequence length="388" mass="41989">ELEPLKLPSTAEPHESSTVSTQTLSSVEPPQSPLTLSTQTWSPPQLQLTGSGPLQIASSAEPPDVAAEQSLGHMTPTESSSSLSVKSWSTAELTHLQITVSGLSSTAESPKSTSGPQILQQVTTDEAALTVPGLLAALLVSKKLTDEDSDDVTDGEVSPDEHPGGCGGAPSSADDEKETYHFVKEPSRDYFCPILYELLLEPHLTQCCGQHFSERAVEQLKRRIRPCPMCAMPLVTIKDIHFRRKVRELPVFCPNKNKGCKWVAEVSAVKEHMEVCPWKFSSLRPDGEESGDICVPDNSIVVHTGTVFGTGLHGNVIEVAYRGSTIRAAKKYYCADRAALLKDFGQEKLLCSIRHANLVAYCGVGSLASDQSPVVLMEKMAMNLTTFL</sequence>
<dbReference type="PANTHER" id="PTHR10131">
    <property type="entry name" value="TNF RECEPTOR ASSOCIATED FACTOR"/>
    <property type="match status" value="1"/>
</dbReference>
<reference evidence="2" key="1">
    <citation type="submission" date="2023-03" db="EMBL/GenBank/DDBJ databases">
        <authorList>
            <person name="Steffen K."/>
            <person name="Cardenas P."/>
        </authorList>
    </citation>
    <scope>NUCLEOTIDE SEQUENCE</scope>
</reference>
<evidence type="ECO:0000313" key="2">
    <source>
        <dbReference type="EMBL" id="CAI8012754.1"/>
    </source>
</evidence>
<comment type="caution">
    <text evidence="2">The sequence shown here is derived from an EMBL/GenBank/DDBJ whole genome shotgun (WGS) entry which is preliminary data.</text>
</comment>
<feature type="compositionally biased region" description="Low complexity" evidence="1">
    <location>
        <begin position="16"/>
        <end position="27"/>
    </location>
</feature>
<feature type="compositionally biased region" description="Acidic residues" evidence="1">
    <location>
        <begin position="147"/>
        <end position="158"/>
    </location>
</feature>
<dbReference type="EMBL" id="CASHTH010001213">
    <property type="protein sequence ID" value="CAI8012754.1"/>
    <property type="molecule type" value="Genomic_DNA"/>
</dbReference>
<gene>
    <name evidence="2" type="ORF">GBAR_LOCUS8151</name>
</gene>
<dbReference type="InterPro" id="IPR013083">
    <property type="entry name" value="Znf_RING/FYVE/PHD"/>
</dbReference>
<proteinExistence type="predicted"/>
<evidence type="ECO:0000313" key="3">
    <source>
        <dbReference type="Proteomes" id="UP001174909"/>
    </source>
</evidence>
<evidence type="ECO:0000256" key="1">
    <source>
        <dbReference type="SAM" id="MobiDB-lite"/>
    </source>
</evidence>
<dbReference type="Proteomes" id="UP001174909">
    <property type="component" value="Unassembled WGS sequence"/>
</dbReference>
<feature type="non-terminal residue" evidence="2">
    <location>
        <position position="1"/>
    </location>
</feature>
<organism evidence="2 3">
    <name type="scientific">Geodia barretti</name>
    <name type="common">Barrett's horny sponge</name>
    <dbReference type="NCBI Taxonomy" id="519541"/>
    <lineage>
        <taxon>Eukaryota</taxon>
        <taxon>Metazoa</taxon>
        <taxon>Porifera</taxon>
        <taxon>Demospongiae</taxon>
        <taxon>Heteroscleromorpha</taxon>
        <taxon>Tetractinellida</taxon>
        <taxon>Astrophorina</taxon>
        <taxon>Geodiidae</taxon>
        <taxon>Geodia</taxon>
    </lineage>
</organism>
<accession>A0AA35RKF3</accession>
<dbReference type="Gene3D" id="3.30.40.10">
    <property type="entry name" value="Zinc/RING finger domain, C3HC4 (zinc finger)"/>
    <property type="match status" value="1"/>
</dbReference>
<protein>
    <submittedName>
        <fullName evidence="2">Uncharacterized protein</fullName>
    </submittedName>
</protein>
<dbReference type="AlphaFoldDB" id="A0AA35RKF3"/>
<dbReference type="SUPFAM" id="SSF57850">
    <property type="entry name" value="RING/U-box"/>
    <property type="match status" value="1"/>
</dbReference>
<feature type="region of interest" description="Disordered" evidence="1">
    <location>
        <begin position="146"/>
        <end position="177"/>
    </location>
</feature>
<feature type="region of interest" description="Disordered" evidence="1">
    <location>
        <begin position="1"/>
        <end position="83"/>
    </location>
</feature>